<reference evidence="4" key="2">
    <citation type="journal article" date="2005" name="Nature">
        <title>The map-based sequence of the rice genome.</title>
        <authorList>
            <consortium name="International rice genome sequencing project (IRGSP)"/>
            <person name="Matsumoto T."/>
            <person name="Wu J."/>
            <person name="Kanamori H."/>
            <person name="Katayose Y."/>
            <person name="Fujisawa M."/>
            <person name="Namiki N."/>
            <person name="Mizuno H."/>
            <person name="Yamamoto K."/>
            <person name="Antonio B.A."/>
            <person name="Baba T."/>
            <person name="Sakata K."/>
            <person name="Nagamura Y."/>
            <person name="Aoki H."/>
            <person name="Arikawa K."/>
            <person name="Arita K."/>
            <person name="Bito T."/>
            <person name="Chiden Y."/>
            <person name="Fujitsuka N."/>
            <person name="Fukunaka R."/>
            <person name="Hamada M."/>
            <person name="Harada C."/>
            <person name="Hayashi A."/>
            <person name="Hijishita S."/>
            <person name="Honda M."/>
            <person name="Hosokawa S."/>
            <person name="Ichikawa Y."/>
            <person name="Idonuma A."/>
            <person name="Iijima M."/>
            <person name="Ikeda M."/>
            <person name="Ikeno M."/>
            <person name="Ito K."/>
            <person name="Ito S."/>
            <person name="Ito T."/>
            <person name="Ito Y."/>
            <person name="Ito Y."/>
            <person name="Iwabuchi A."/>
            <person name="Kamiya K."/>
            <person name="Karasawa W."/>
            <person name="Kurita K."/>
            <person name="Katagiri S."/>
            <person name="Kikuta A."/>
            <person name="Kobayashi H."/>
            <person name="Kobayashi N."/>
            <person name="Machita K."/>
            <person name="Maehara T."/>
            <person name="Masukawa M."/>
            <person name="Mizubayashi T."/>
            <person name="Mukai Y."/>
            <person name="Nagasaki H."/>
            <person name="Nagata Y."/>
            <person name="Naito S."/>
            <person name="Nakashima M."/>
            <person name="Nakama Y."/>
            <person name="Nakamichi Y."/>
            <person name="Nakamura M."/>
            <person name="Meguro A."/>
            <person name="Negishi M."/>
            <person name="Ohta I."/>
            <person name="Ohta T."/>
            <person name="Okamoto M."/>
            <person name="Ono N."/>
            <person name="Saji S."/>
            <person name="Sakaguchi M."/>
            <person name="Sakai K."/>
            <person name="Shibata M."/>
            <person name="Shimokawa T."/>
            <person name="Song J."/>
            <person name="Takazaki Y."/>
            <person name="Terasawa K."/>
            <person name="Tsugane M."/>
            <person name="Tsuji K."/>
            <person name="Ueda S."/>
            <person name="Waki K."/>
            <person name="Yamagata H."/>
            <person name="Yamamoto M."/>
            <person name="Yamamoto S."/>
            <person name="Yamane H."/>
            <person name="Yoshiki S."/>
            <person name="Yoshihara R."/>
            <person name="Yukawa K."/>
            <person name="Zhong H."/>
            <person name="Yano M."/>
            <person name="Yuan Q."/>
            <person name="Ouyang S."/>
            <person name="Liu J."/>
            <person name="Jones K.M."/>
            <person name="Gansberger K."/>
            <person name="Moffat K."/>
            <person name="Hill J."/>
            <person name="Bera J."/>
            <person name="Fadrosh D."/>
            <person name="Jin S."/>
            <person name="Johri S."/>
            <person name="Kim M."/>
            <person name="Overton L."/>
            <person name="Reardon M."/>
            <person name="Tsitrin T."/>
            <person name="Vuong H."/>
            <person name="Weaver B."/>
            <person name="Ciecko A."/>
            <person name="Tallon L."/>
            <person name="Jackson J."/>
            <person name="Pai G."/>
            <person name="Aken S.V."/>
            <person name="Utterback T."/>
            <person name="Reidmuller S."/>
            <person name="Feldblyum T."/>
            <person name="Hsiao J."/>
            <person name="Zismann V."/>
            <person name="Iobst S."/>
            <person name="de Vazeille A.R."/>
            <person name="Buell C.R."/>
            <person name="Ying K."/>
            <person name="Li Y."/>
            <person name="Lu T."/>
            <person name="Huang Y."/>
            <person name="Zhao Q."/>
            <person name="Feng Q."/>
            <person name="Zhang L."/>
            <person name="Zhu J."/>
            <person name="Weng Q."/>
            <person name="Mu J."/>
            <person name="Lu Y."/>
            <person name="Fan D."/>
            <person name="Liu Y."/>
            <person name="Guan J."/>
            <person name="Zhang Y."/>
            <person name="Yu S."/>
            <person name="Liu X."/>
            <person name="Zhang Y."/>
            <person name="Hong G."/>
            <person name="Han B."/>
            <person name="Choisne N."/>
            <person name="Demange N."/>
            <person name="Orjeda G."/>
            <person name="Samain S."/>
            <person name="Cattolico L."/>
            <person name="Pelletier E."/>
            <person name="Couloux A."/>
            <person name="Segurens B."/>
            <person name="Wincker P."/>
            <person name="D'Hont A."/>
            <person name="Scarpelli C."/>
            <person name="Weissenbach J."/>
            <person name="Salanoubat M."/>
            <person name="Quetier F."/>
            <person name="Yu Y."/>
            <person name="Kim H.R."/>
            <person name="Rambo T."/>
            <person name="Currie J."/>
            <person name="Collura K."/>
            <person name="Luo M."/>
            <person name="Yang T."/>
            <person name="Ammiraju J.S.S."/>
            <person name="Engler F."/>
            <person name="Soderlund C."/>
            <person name="Wing R.A."/>
            <person name="Palmer L.E."/>
            <person name="de la Bastide M."/>
            <person name="Spiegel L."/>
            <person name="Nascimento L."/>
            <person name="Zutavern T."/>
            <person name="O'Shaughnessy A."/>
            <person name="Dike S."/>
            <person name="Dedhia N."/>
            <person name="Preston R."/>
            <person name="Balija V."/>
            <person name="McCombie W.R."/>
            <person name="Chow T."/>
            <person name="Chen H."/>
            <person name="Chung M."/>
            <person name="Chen C."/>
            <person name="Shaw J."/>
            <person name="Wu H."/>
            <person name="Hsiao K."/>
            <person name="Chao Y."/>
            <person name="Chu M."/>
            <person name="Cheng C."/>
            <person name="Hour A."/>
            <person name="Lee P."/>
            <person name="Lin S."/>
            <person name="Lin Y."/>
            <person name="Liou J."/>
            <person name="Liu S."/>
            <person name="Hsing Y."/>
            <person name="Raghuvanshi S."/>
            <person name="Mohanty A."/>
            <person name="Bharti A.K."/>
            <person name="Gaur A."/>
            <person name="Gupta V."/>
            <person name="Kumar D."/>
            <person name="Ravi V."/>
            <person name="Vij S."/>
            <person name="Kapur A."/>
            <person name="Khurana P."/>
            <person name="Khurana P."/>
            <person name="Khurana J.P."/>
            <person name="Tyagi A.K."/>
            <person name="Gaikwad K."/>
            <person name="Singh A."/>
            <person name="Dalal V."/>
            <person name="Srivastava S."/>
            <person name="Dixit A."/>
            <person name="Pal A.K."/>
            <person name="Ghazi I.A."/>
            <person name="Yadav M."/>
            <person name="Pandit A."/>
            <person name="Bhargava A."/>
            <person name="Sureshbabu K."/>
            <person name="Batra K."/>
            <person name="Sharma T.R."/>
            <person name="Mohapatra T."/>
            <person name="Singh N.K."/>
            <person name="Messing J."/>
            <person name="Nelson A.B."/>
            <person name="Fuks G."/>
            <person name="Kavchok S."/>
            <person name="Keizer G."/>
            <person name="Linton E."/>
            <person name="Llaca V."/>
            <person name="Song R."/>
            <person name="Tanyolac B."/>
            <person name="Young S."/>
            <person name="Ho-Il K."/>
            <person name="Hahn J.H."/>
            <person name="Sangsakoo G."/>
            <person name="Vanavichit A."/>
            <person name="de Mattos Luiz.A.T."/>
            <person name="Zimmer P.D."/>
            <person name="Malone G."/>
            <person name="Dellagostin O."/>
            <person name="de Oliveira A.C."/>
            <person name="Bevan M."/>
            <person name="Bancroft I."/>
            <person name="Minx P."/>
            <person name="Cordum H."/>
            <person name="Wilson R."/>
            <person name="Cheng Z."/>
            <person name="Jin W."/>
            <person name="Jiang J."/>
            <person name="Leong S.A."/>
            <person name="Iwama H."/>
            <person name="Gojobori T."/>
            <person name="Itoh T."/>
            <person name="Niimura Y."/>
            <person name="Fujii Y."/>
            <person name="Habara T."/>
            <person name="Sakai H."/>
            <person name="Sato Y."/>
            <person name="Wilson G."/>
            <person name="Kumar K."/>
            <person name="McCouch S."/>
            <person name="Juretic N."/>
            <person name="Hoen D."/>
            <person name="Wright S."/>
            <person name="Bruskiewich R."/>
            <person name="Bureau T."/>
            <person name="Miyao A."/>
            <person name="Hirochika H."/>
            <person name="Nishikawa T."/>
            <person name="Kadowaki K."/>
            <person name="Sugiura M."/>
            <person name="Burr B."/>
            <person name="Sasaki T."/>
        </authorList>
    </citation>
    <scope>NUCLEOTIDE SEQUENCE [LARGE SCALE GENOMIC DNA]</scope>
    <source>
        <strain evidence="4">cv. Nipponbare</strain>
    </source>
</reference>
<name>Q9FTK7_ORYSJ</name>
<evidence type="ECO:0000313" key="4">
    <source>
        <dbReference type="Proteomes" id="UP000000763"/>
    </source>
</evidence>
<dbReference type="EMBL" id="AP002865">
    <property type="protein sequence ID" value="BAB18325.1"/>
    <property type="molecule type" value="Genomic_DNA"/>
</dbReference>
<evidence type="ECO:0000313" key="3">
    <source>
        <dbReference type="EMBL" id="BAB40085.1"/>
    </source>
</evidence>
<reference evidence="4" key="3">
    <citation type="journal article" date="2008" name="Nucleic Acids Res.">
        <title>The rice annotation project database (RAP-DB): 2008 update.</title>
        <authorList>
            <consortium name="The rice annotation project (RAP)"/>
        </authorList>
    </citation>
    <scope>GENOME REANNOTATION</scope>
    <source>
        <strain evidence="4">cv. Nipponbare</strain>
    </source>
</reference>
<evidence type="ECO:0000256" key="1">
    <source>
        <dbReference type="SAM" id="MobiDB-lite"/>
    </source>
</evidence>
<evidence type="ECO:0000313" key="2">
    <source>
        <dbReference type="EMBL" id="BAB18325.1"/>
    </source>
</evidence>
<reference evidence="3" key="1">
    <citation type="journal article" date="2002" name="Nature">
        <title>The genome sequence and structure of rice chromosome 1.</title>
        <authorList>
            <person name="Sasaki T."/>
            <person name="Matsumoto T."/>
            <person name="Yamamoto K."/>
            <person name="Sakata K."/>
            <person name="Baba T."/>
            <person name="Katayose Y."/>
            <person name="Wu J."/>
            <person name="Niimura Y."/>
            <person name="Cheng Z."/>
            <person name="Nagamura Y."/>
            <person name="Antonio B.A."/>
            <person name="Kanamori H."/>
            <person name="Hosokawa S."/>
            <person name="Masukawa M."/>
            <person name="Arikawa K."/>
            <person name="Chiden Y."/>
            <person name="Hayashi M."/>
            <person name="Okamoto M."/>
            <person name="Ando T."/>
            <person name="Aoki H."/>
            <person name="Arita K."/>
            <person name="Hamada M."/>
            <person name="Harada C."/>
            <person name="Hijishita S."/>
            <person name="Honda M."/>
            <person name="Ichikawa Y."/>
            <person name="Idonuma A."/>
            <person name="Iijima M."/>
            <person name="Ikeda M."/>
            <person name="Ikeno M."/>
            <person name="Itoh S."/>
            <person name="Itoh T."/>
            <person name="Itoh Y."/>
            <person name="Itoh Y."/>
            <person name="Iwabuchi A."/>
            <person name="Kamiya K."/>
            <person name="Karasawa W."/>
            <person name="Katagiri S."/>
            <person name="Kikuta A."/>
            <person name="Kobayashi N."/>
            <person name="Kono I."/>
            <person name="Machita K."/>
            <person name="Maehara T."/>
            <person name="Mizuno H."/>
            <person name="Mizubayashi T."/>
            <person name="Mukai Y."/>
            <person name="Nagasaki H."/>
            <person name="Nakashima M."/>
            <person name="Nakama Y."/>
            <person name="Nakamichi Y."/>
            <person name="Nakamura M."/>
            <person name="Namiki N."/>
            <person name="Negishi M."/>
            <person name="Ohta I."/>
            <person name="Ono N."/>
            <person name="Saji S."/>
            <person name="Sakai K."/>
            <person name="Shibata M."/>
            <person name="Shimokawa T."/>
            <person name="Shomura A."/>
            <person name="Song J."/>
            <person name="Takazaki Y."/>
            <person name="Terasawa K."/>
            <person name="Tsuji K."/>
            <person name="Waki K."/>
            <person name="Yamagata H."/>
            <person name="Yamane H."/>
            <person name="Yoshiki S."/>
            <person name="Yoshihara R."/>
            <person name="Yukawa K."/>
            <person name="Zhong H."/>
            <person name="Iwama H."/>
            <person name="Endo T."/>
            <person name="Ito H."/>
            <person name="Hahn J.H."/>
            <person name="Kim H.I."/>
            <person name="Eun M.Y."/>
            <person name="Yano M."/>
            <person name="Jiang J."/>
            <person name="Gojobori T."/>
        </authorList>
    </citation>
    <scope>NUCLEOTIDE SEQUENCE</scope>
</reference>
<proteinExistence type="predicted"/>
<accession>Q9FTK7</accession>
<dbReference type="Proteomes" id="UP000000763">
    <property type="component" value="Chromosome 1"/>
</dbReference>
<dbReference type="EMBL" id="AP003074">
    <property type="protein sequence ID" value="BAB40085.1"/>
    <property type="molecule type" value="Genomic_DNA"/>
</dbReference>
<gene>
    <name evidence="3" type="ORF">OSJNBa0004G10.38</name>
    <name evidence="2" type="ORF">P0034C11.14</name>
</gene>
<feature type="region of interest" description="Disordered" evidence="1">
    <location>
        <begin position="1"/>
        <end position="72"/>
    </location>
</feature>
<protein>
    <submittedName>
        <fullName evidence="3">Uncharacterized protein</fullName>
    </submittedName>
</protein>
<accession>Q7F6W3</accession>
<dbReference type="AlphaFoldDB" id="Q9FTK7"/>
<sequence length="152" mass="17225">MARPWPLPSQPQRKMPRPLPARRDVHSHTHRGREALATAVAGRPATLYPRHTRVDRLRRPANQRSYEPMPLVDPIKRARTLDAGRPTSRRCAGNQPASLLPIRVSITTTTPPDVTDARILCANRRENERIRAELACSGRYRFLVSTKLTVIT</sequence>
<organism evidence="3">
    <name type="scientific">Oryza sativa subsp. japonica</name>
    <name type="common">Rice</name>
    <dbReference type="NCBI Taxonomy" id="39947"/>
    <lineage>
        <taxon>Eukaryota</taxon>
        <taxon>Viridiplantae</taxon>
        <taxon>Streptophyta</taxon>
        <taxon>Embryophyta</taxon>
        <taxon>Tracheophyta</taxon>
        <taxon>Spermatophyta</taxon>
        <taxon>Magnoliopsida</taxon>
        <taxon>Liliopsida</taxon>
        <taxon>Poales</taxon>
        <taxon>Poaceae</taxon>
        <taxon>BOP clade</taxon>
        <taxon>Oryzoideae</taxon>
        <taxon>Oryzeae</taxon>
        <taxon>Oryzinae</taxon>
        <taxon>Oryza</taxon>
        <taxon>Oryza sativa</taxon>
    </lineage>
</organism>
<dbReference type="Proteomes" id="UP000817658">
    <property type="component" value="Chromosome 1"/>
</dbReference>